<organism evidence="1">
    <name type="scientific">Darwinula stevensoni</name>
    <dbReference type="NCBI Taxonomy" id="69355"/>
    <lineage>
        <taxon>Eukaryota</taxon>
        <taxon>Metazoa</taxon>
        <taxon>Ecdysozoa</taxon>
        <taxon>Arthropoda</taxon>
        <taxon>Crustacea</taxon>
        <taxon>Oligostraca</taxon>
        <taxon>Ostracoda</taxon>
        <taxon>Podocopa</taxon>
        <taxon>Podocopida</taxon>
        <taxon>Darwinulocopina</taxon>
        <taxon>Darwinuloidea</taxon>
        <taxon>Darwinulidae</taxon>
        <taxon>Darwinula</taxon>
    </lineage>
</organism>
<gene>
    <name evidence="1" type="ORF">DSTB1V02_LOCUS14354</name>
</gene>
<evidence type="ECO:0000313" key="1">
    <source>
        <dbReference type="EMBL" id="CAD7254608.1"/>
    </source>
</evidence>
<sequence>MALIRLGRSRGAGRTRTKWSSSILFDWTQWNRRVPSKSR</sequence>
<name>A0A7R9FTU5_9CRUS</name>
<reference evidence="1" key="1">
    <citation type="submission" date="2020-11" db="EMBL/GenBank/DDBJ databases">
        <authorList>
            <person name="Tran Van P."/>
        </authorList>
    </citation>
    <scope>NUCLEOTIDE SEQUENCE</scope>
</reference>
<dbReference type="Proteomes" id="UP000677054">
    <property type="component" value="Unassembled WGS sequence"/>
</dbReference>
<evidence type="ECO:0000313" key="2">
    <source>
        <dbReference type="Proteomes" id="UP000677054"/>
    </source>
</evidence>
<dbReference type="EMBL" id="LR910349">
    <property type="protein sequence ID" value="CAD7254608.1"/>
    <property type="molecule type" value="Genomic_DNA"/>
</dbReference>
<dbReference type="AlphaFoldDB" id="A0A7R9FTU5"/>
<dbReference type="EMBL" id="CAJPEV010010831">
    <property type="protein sequence ID" value="CAG0906106.1"/>
    <property type="molecule type" value="Genomic_DNA"/>
</dbReference>
<proteinExistence type="predicted"/>
<accession>A0A7R9FTU5</accession>
<protein>
    <submittedName>
        <fullName evidence="1">Uncharacterized protein</fullName>
    </submittedName>
</protein>
<keyword evidence="2" id="KW-1185">Reference proteome</keyword>